<accession>A0A090G6Y5</accession>
<dbReference type="PRINTS" id="PR00081">
    <property type="entry name" value="GDHRDH"/>
</dbReference>
<dbReference type="InterPro" id="IPR036291">
    <property type="entry name" value="NAD(P)-bd_dom_sf"/>
</dbReference>
<protein>
    <recommendedName>
        <fullName evidence="5">Short-chain dehydrogenase/reductase SDR</fullName>
    </recommendedName>
</protein>
<dbReference type="InterPro" id="IPR002347">
    <property type="entry name" value="SDR_fam"/>
</dbReference>
<dbReference type="PANTHER" id="PTHR44196:SF1">
    <property type="entry name" value="DEHYDROGENASE_REDUCTASE SDR FAMILY MEMBER 7B"/>
    <property type="match status" value="1"/>
</dbReference>
<evidence type="ECO:0000256" key="1">
    <source>
        <dbReference type="ARBA" id="ARBA00006484"/>
    </source>
</evidence>
<gene>
    <name evidence="3" type="ORF">MPL3365_290050</name>
</gene>
<dbReference type="Proteomes" id="UP000046122">
    <property type="component" value="Unassembled WGS sequence"/>
</dbReference>
<dbReference type="Pfam" id="PF00106">
    <property type="entry name" value="adh_short"/>
    <property type="match status" value="1"/>
</dbReference>
<dbReference type="Gene3D" id="3.40.50.720">
    <property type="entry name" value="NAD(P)-binding Rossmann-like Domain"/>
    <property type="match status" value="1"/>
</dbReference>
<sequence length="240" mass="24925">MTDKKTIAIFGAGSGLGASLANRFGREGYRIALVARRAGPLEERVAELANAGIEAAAFTADLTDLGAIPALVRAIEERFGAIDVAIHQPLGGVGFVPAVELDAATFRPLVDYFAFSPIELSHVVLPGMLARGDGAIVVVNGLTASVTMPGMSGVGPAMAAARNYIFTLNAEVAQKGVYAGTMSIGAFLDRSAGMRAATAGGHALDPRVPVIDPDEVAEEIWSLVTKRDRVEAILPQMPAN</sequence>
<evidence type="ECO:0000313" key="4">
    <source>
        <dbReference type="Proteomes" id="UP000046122"/>
    </source>
</evidence>
<dbReference type="GO" id="GO:0016020">
    <property type="term" value="C:membrane"/>
    <property type="evidence" value="ECO:0007669"/>
    <property type="project" value="TreeGrafter"/>
</dbReference>
<evidence type="ECO:0000256" key="2">
    <source>
        <dbReference type="ARBA" id="ARBA00023002"/>
    </source>
</evidence>
<name>A0A090G6Y5_MESPL</name>
<dbReference type="PANTHER" id="PTHR44196">
    <property type="entry name" value="DEHYDROGENASE/REDUCTASE SDR FAMILY MEMBER 7B"/>
    <property type="match status" value="1"/>
</dbReference>
<evidence type="ECO:0008006" key="5">
    <source>
        <dbReference type="Google" id="ProtNLM"/>
    </source>
</evidence>
<dbReference type="AlphaFoldDB" id="A0A090G6Y5"/>
<dbReference type="GO" id="GO:0016491">
    <property type="term" value="F:oxidoreductase activity"/>
    <property type="evidence" value="ECO:0007669"/>
    <property type="project" value="UniProtKB-KW"/>
</dbReference>
<comment type="similarity">
    <text evidence="1">Belongs to the short-chain dehydrogenases/reductases (SDR) family.</text>
</comment>
<dbReference type="SUPFAM" id="SSF51735">
    <property type="entry name" value="NAD(P)-binding Rossmann-fold domains"/>
    <property type="match status" value="1"/>
</dbReference>
<dbReference type="EMBL" id="CCNE01000022">
    <property type="protein sequence ID" value="CDX58014.1"/>
    <property type="molecule type" value="Genomic_DNA"/>
</dbReference>
<evidence type="ECO:0000313" key="3">
    <source>
        <dbReference type="EMBL" id="CDX58014.1"/>
    </source>
</evidence>
<keyword evidence="2" id="KW-0560">Oxidoreductase</keyword>
<organism evidence="3 4">
    <name type="scientific">Mesorhizobium plurifarium</name>
    <dbReference type="NCBI Taxonomy" id="69974"/>
    <lineage>
        <taxon>Bacteria</taxon>
        <taxon>Pseudomonadati</taxon>
        <taxon>Pseudomonadota</taxon>
        <taxon>Alphaproteobacteria</taxon>
        <taxon>Hyphomicrobiales</taxon>
        <taxon>Phyllobacteriaceae</taxon>
        <taxon>Mesorhizobium</taxon>
    </lineage>
</organism>
<reference evidence="3 4" key="1">
    <citation type="submission" date="2014-08" db="EMBL/GenBank/DDBJ databases">
        <authorList>
            <person name="Moulin Lionel"/>
        </authorList>
    </citation>
    <scope>NUCLEOTIDE SEQUENCE [LARGE SCALE GENOMIC DNA]</scope>
</reference>
<proteinExistence type="inferred from homology"/>